<proteinExistence type="predicted"/>
<sequence length="172" mass="18084">MRIACTKAPGRGDTDQLLYGVASALSAKGIRVAGTAQINTDRKKDGPCDMDIQVLPNGPLLRISQSLGQGARGCRLNAGVLEDAVARVDAILDDGADCLIINKFGKQEAEGRGFRDVIVKALGLDIPVLVGMNQLNQDAFATFAGGLELQLPPDAQMLESWLLDQGALAIAV</sequence>
<name>A0A545SU51_9RHOB</name>
<comment type="caution">
    <text evidence="1">The sequence shown here is derived from an EMBL/GenBank/DDBJ whole genome shotgun (WGS) entry which is preliminary data.</text>
</comment>
<evidence type="ECO:0000313" key="1">
    <source>
        <dbReference type="EMBL" id="TQV68484.1"/>
    </source>
</evidence>
<accession>A0A545SU51</accession>
<reference evidence="1 2" key="1">
    <citation type="submission" date="2019-06" db="EMBL/GenBank/DDBJ databases">
        <title>A novel species of marine bacteria.</title>
        <authorList>
            <person name="Wang Y."/>
        </authorList>
    </citation>
    <scope>NUCLEOTIDE SEQUENCE [LARGE SCALE GENOMIC DNA]</scope>
    <source>
        <strain evidence="1 2">MA1-10</strain>
    </source>
</reference>
<dbReference type="InterPro" id="IPR018912">
    <property type="entry name" value="DUF2478"/>
</dbReference>
<dbReference type="Proteomes" id="UP000315816">
    <property type="component" value="Unassembled WGS sequence"/>
</dbReference>
<protein>
    <submittedName>
        <fullName evidence="1">DUF2478 domain-containing protein</fullName>
    </submittedName>
</protein>
<evidence type="ECO:0000313" key="2">
    <source>
        <dbReference type="Proteomes" id="UP000315816"/>
    </source>
</evidence>
<gene>
    <name evidence="1" type="ORF">FIL88_02520</name>
</gene>
<dbReference type="RefSeq" id="WP_142852237.1">
    <property type="nucleotide sequence ID" value="NZ_FXWW01000001.1"/>
</dbReference>
<dbReference type="AlphaFoldDB" id="A0A545SU51"/>
<keyword evidence="2" id="KW-1185">Reference proteome</keyword>
<dbReference type="Pfam" id="PF10649">
    <property type="entry name" value="DUF2478"/>
    <property type="match status" value="1"/>
</dbReference>
<organism evidence="1 2">
    <name type="scientific">Aliiroseovarius halocynthiae</name>
    <dbReference type="NCBI Taxonomy" id="985055"/>
    <lineage>
        <taxon>Bacteria</taxon>
        <taxon>Pseudomonadati</taxon>
        <taxon>Pseudomonadota</taxon>
        <taxon>Alphaproteobacteria</taxon>
        <taxon>Rhodobacterales</taxon>
        <taxon>Paracoccaceae</taxon>
        <taxon>Aliiroseovarius</taxon>
    </lineage>
</organism>
<dbReference type="OrthoDB" id="5918880at2"/>
<dbReference type="EMBL" id="VICH01000004">
    <property type="protein sequence ID" value="TQV68484.1"/>
    <property type="molecule type" value="Genomic_DNA"/>
</dbReference>